<dbReference type="AlphaFoldDB" id="I4DLP5"/>
<protein>
    <submittedName>
        <fullName evidence="1">Uncharacterized protein</fullName>
    </submittedName>
</protein>
<accession>I4DLP5</accession>
<organism evidence="1">
    <name type="scientific">Papilio xuthus</name>
    <name type="common">Asian swallowtail butterfly</name>
    <dbReference type="NCBI Taxonomy" id="66420"/>
    <lineage>
        <taxon>Eukaryota</taxon>
        <taxon>Metazoa</taxon>
        <taxon>Ecdysozoa</taxon>
        <taxon>Arthropoda</taxon>
        <taxon>Hexapoda</taxon>
        <taxon>Insecta</taxon>
        <taxon>Pterygota</taxon>
        <taxon>Neoptera</taxon>
        <taxon>Endopterygota</taxon>
        <taxon>Lepidoptera</taxon>
        <taxon>Glossata</taxon>
        <taxon>Ditrysia</taxon>
        <taxon>Papilionoidea</taxon>
        <taxon>Papilionidae</taxon>
        <taxon>Papilioninae</taxon>
        <taxon>Papilio</taxon>
    </lineage>
</organism>
<name>I4DLP5_PAPXU</name>
<reference evidence="1" key="1">
    <citation type="journal article" date="2012" name="BMC Biol.">
        <title>Comprehensive microarray-based analysis for stage-specific larval camouflage pattern-associated genes in the swallowtail butterfly, Papilio xuthus.</title>
        <authorList>
            <person name="Futahashi R."/>
            <person name="Shirataki H."/>
            <person name="Narita T."/>
            <person name="Mita K."/>
            <person name="Fujiwara H."/>
        </authorList>
    </citation>
    <scope>NUCLEOTIDE SEQUENCE</scope>
    <source>
        <tissue evidence="1">Epidermis</tissue>
    </source>
</reference>
<sequence>MLVGKYRINSCFVRFLCNKINVKICQMSLTVTDRYWRQFNNCRRFALSLEICSW</sequence>
<dbReference type="EMBL" id="AK402213">
    <property type="protein sequence ID" value="BAM18835.1"/>
    <property type="molecule type" value="mRNA"/>
</dbReference>
<evidence type="ECO:0000313" key="1">
    <source>
        <dbReference type="EMBL" id="BAM18835.1"/>
    </source>
</evidence>
<proteinExistence type="evidence at transcript level"/>